<feature type="transmembrane region" description="Helical" evidence="1">
    <location>
        <begin position="127"/>
        <end position="147"/>
    </location>
</feature>
<comment type="caution">
    <text evidence="2">The sequence shown here is derived from an EMBL/GenBank/DDBJ whole genome shotgun (WGS) entry which is preliminary data.</text>
</comment>
<dbReference type="Proteomes" id="UP001386955">
    <property type="component" value="Unassembled WGS sequence"/>
</dbReference>
<keyword evidence="1" id="KW-0812">Transmembrane</keyword>
<reference evidence="2 3" key="1">
    <citation type="submission" date="2024-01" db="EMBL/GenBank/DDBJ databases">
        <title>The genomes of 5 underutilized Papilionoideae crops provide insights into root nodulation and disease resistanc.</title>
        <authorList>
            <person name="Jiang F."/>
        </authorList>
    </citation>
    <scope>NUCLEOTIDE SEQUENCE [LARGE SCALE GENOMIC DNA]</scope>
    <source>
        <strain evidence="2">DUOXIRENSHENG_FW03</strain>
        <tissue evidence="2">Leaves</tissue>
    </source>
</reference>
<evidence type="ECO:0000313" key="2">
    <source>
        <dbReference type="EMBL" id="KAK7393733.1"/>
    </source>
</evidence>
<protein>
    <recommendedName>
        <fullName evidence="4">Transmembrane protein</fullName>
    </recommendedName>
</protein>
<evidence type="ECO:0000313" key="3">
    <source>
        <dbReference type="Proteomes" id="UP001386955"/>
    </source>
</evidence>
<sequence>MLPTHYANYVYIVSPILNSNVYPYNLMASMNYISLLIIPLEVLENGCLVKDNFKVASSDLPVYISFQSSKARKRGIELVVVGCGCLEVDEDRWMMSSFVVIGWESGYYALVVGSSLERTGMVSIKMVPLQIVGQIFVAFFFVSSSLLRG</sequence>
<proteinExistence type="predicted"/>
<gene>
    <name evidence="2" type="ORF">VNO78_22297</name>
</gene>
<evidence type="ECO:0000256" key="1">
    <source>
        <dbReference type="SAM" id="Phobius"/>
    </source>
</evidence>
<keyword evidence="1" id="KW-0472">Membrane</keyword>
<keyword evidence="3" id="KW-1185">Reference proteome</keyword>
<organism evidence="2 3">
    <name type="scientific">Psophocarpus tetragonolobus</name>
    <name type="common">Winged bean</name>
    <name type="synonym">Dolichos tetragonolobus</name>
    <dbReference type="NCBI Taxonomy" id="3891"/>
    <lineage>
        <taxon>Eukaryota</taxon>
        <taxon>Viridiplantae</taxon>
        <taxon>Streptophyta</taxon>
        <taxon>Embryophyta</taxon>
        <taxon>Tracheophyta</taxon>
        <taxon>Spermatophyta</taxon>
        <taxon>Magnoliopsida</taxon>
        <taxon>eudicotyledons</taxon>
        <taxon>Gunneridae</taxon>
        <taxon>Pentapetalae</taxon>
        <taxon>rosids</taxon>
        <taxon>fabids</taxon>
        <taxon>Fabales</taxon>
        <taxon>Fabaceae</taxon>
        <taxon>Papilionoideae</taxon>
        <taxon>50 kb inversion clade</taxon>
        <taxon>NPAAA clade</taxon>
        <taxon>indigoferoid/millettioid clade</taxon>
        <taxon>Phaseoleae</taxon>
        <taxon>Psophocarpus</taxon>
    </lineage>
</organism>
<dbReference type="EMBL" id="JAYMYS010000005">
    <property type="protein sequence ID" value="KAK7393733.1"/>
    <property type="molecule type" value="Genomic_DNA"/>
</dbReference>
<name>A0AAN9SCB5_PSOTE</name>
<evidence type="ECO:0008006" key="4">
    <source>
        <dbReference type="Google" id="ProtNLM"/>
    </source>
</evidence>
<dbReference type="AlphaFoldDB" id="A0AAN9SCB5"/>
<keyword evidence="1" id="KW-1133">Transmembrane helix</keyword>
<accession>A0AAN9SCB5</accession>